<protein>
    <submittedName>
        <fullName evidence="3">Heptosyltransferase-1</fullName>
    </submittedName>
</protein>
<dbReference type="PANTHER" id="PTHR30160">
    <property type="entry name" value="TETRAACYLDISACCHARIDE 4'-KINASE-RELATED"/>
    <property type="match status" value="1"/>
</dbReference>
<organism evidence="3 4">
    <name type="scientific">Granulicella rosea</name>
    <dbReference type="NCBI Taxonomy" id="474952"/>
    <lineage>
        <taxon>Bacteria</taxon>
        <taxon>Pseudomonadati</taxon>
        <taxon>Acidobacteriota</taxon>
        <taxon>Terriglobia</taxon>
        <taxon>Terriglobales</taxon>
        <taxon>Acidobacteriaceae</taxon>
        <taxon>Granulicella</taxon>
    </lineage>
</organism>
<proteinExistence type="predicted"/>
<dbReference type="AlphaFoldDB" id="A0A239JMR6"/>
<dbReference type="InterPro" id="IPR002201">
    <property type="entry name" value="Glyco_trans_9"/>
</dbReference>
<keyword evidence="4" id="KW-1185">Reference proteome</keyword>
<name>A0A239JMR6_9BACT</name>
<evidence type="ECO:0000313" key="4">
    <source>
        <dbReference type="Proteomes" id="UP000198356"/>
    </source>
</evidence>
<dbReference type="Pfam" id="PF01075">
    <property type="entry name" value="Glyco_transf_9"/>
    <property type="match status" value="1"/>
</dbReference>
<dbReference type="Gene3D" id="3.40.50.2000">
    <property type="entry name" value="Glycogen Phosphorylase B"/>
    <property type="match status" value="2"/>
</dbReference>
<keyword evidence="1" id="KW-0328">Glycosyltransferase</keyword>
<dbReference type="PANTHER" id="PTHR30160:SF19">
    <property type="entry name" value="LIPOPOLYSACCHARIDE HEPTOSYLTRANSFERASE 1"/>
    <property type="match status" value="1"/>
</dbReference>
<dbReference type="EMBL" id="FZOU01000004">
    <property type="protein sequence ID" value="SNT07117.1"/>
    <property type="molecule type" value="Genomic_DNA"/>
</dbReference>
<dbReference type="OrthoDB" id="9797795at2"/>
<dbReference type="Proteomes" id="UP000198356">
    <property type="component" value="Unassembled WGS sequence"/>
</dbReference>
<dbReference type="CDD" id="cd03789">
    <property type="entry name" value="GT9_LPS_heptosyltransferase"/>
    <property type="match status" value="1"/>
</dbReference>
<sequence>MGDVVHALPAVAALRRALPDCHLGWAIEPRWSELLETRRSMPGAPRGPEKPLVDRVHPVPTRAWKQRPVSLATLREIVTLRREMLAERYDLCVDLQGSIRSSIVGWLAGAQRFFGPEAPREKQARWLYGTPFATSSAHVIEQACELLGAAAGLPLKPATVEFPREARAELWAKSFLEFELKSQPYVVLAPTAGWGAKEWPAERYRKLAAALGAAGLSVVVNAVPGKMGVPDSIALGGVAKIAVCNLPHMVSLLRHASLVIGGDSGPIHVAAALGRPVLSLFGPTDPARTGPLGERARTLRHPGSITDHRRHRATEEGLAKIGVDEVLGAALELLVR</sequence>
<keyword evidence="2 3" id="KW-0808">Transferase</keyword>
<dbReference type="GO" id="GO:0008713">
    <property type="term" value="F:ADP-heptose-lipopolysaccharide heptosyltransferase activity"/>
    <property type="evidence" value="ECO:0007669"/>
    <property type="project" value="TreeGrafter"/>
</dbReference>
<dbReference type="InterPro" id="IPR051199">
    <property type="entry name" value="LPS_LOS_Heptosyltrfase"/>
</dbReference>
<dbReference type="SUPFAM" id="SSF53756">
    <property type="entry name" value="UDP-Glycosyltransferase/glycogen phosphorylase"/>
    <property type="match status" value="1"/>
</dbReference>
<dbReference type="GO" id="GO:0009244">
    <property type="term" value="P:lipopolysaccharide core region biosynthetic process"/>
    <property type="evidence" value="ECO:0007669"/>
    <property type="project" value="TreeGrafter"/>
</dbReference>
<evidence type="ECO:0000256" key="2">
    <source>
        <dbReference type="ARBA" id="ARBA00022679"/>
    </source>
</evidence>
<evidence type="ECO:0000313" key="3">
    <source>
        <dbReference type="EMBL" id="SNT07117.1"/>
    </source>
</evidence>
<gene>
    <name evidence="3" type="ORF">SAMN05421770_10435</name>
</gene>
<reference evidence="3 4" key="1">
    <citation type="submission" date="2017-06" db="EMBL/GenBank/DDBJ databases">
        <authorList>
            <person name="Kim H.J."/>
            <person name="Triplett B.A."/>
        </authorList>
    </citation>
    <scope>NUCLEOTIDE SEQUENCE [LARGE SCALE GENOMIC DNA]</scope>
    <source>
        <strain evidence="3 4">DSM 18704</strain>
    </source>
</reference>
<accession>A0A239JMR6</accession>
<dbReference type="GO" id="GO:0005829">
    <property type="term" value="C:cytosol"/>
    <property type="evidence" value="ECO:0007669"/>
    <property type="project" value="TreeGrafter"/>
</dbReference>
<evidence type="ECO:0000256" key="1">
    <source>
        <dbReference type="ARBA" id="ARBA00022676"/>
    </source>
</evidence>